<dbReference type="PANTHER" id="PTHR37844:SF2">
    <property type="entry name" value="SER_THR PROTEIN PHOSPHATASE SUPERFAMILY (AFU_ORTHOLOGUE AFUA_1G14840)"/>
    <property type="match status" value="1"/>
</dbReference>
<comment type="caution">
    <text evidence="3">The sequence shown here is derived from an EMBL/GenBank/DDBJ whole genome shotgun (WGS) entry which is preliminary data.</text>
</comment>
<dbReference type="PANTHER" id="PTHR37844">
    <property type="entry name" value="SER/THR PROTEIN PHOSPHATASE SUPERFAMILY (AFU_ORTHOLOGUE AFUA_1G14840)"/>
    <property type="match status" value="1"/>
</dbReference>
<feature type="transmembrane region" description="Helical" evidence="2">
    <location>
        <begin position="472"/>
        <end position="491"/>
    </location>
</feature>
<evidence type="ECO:0000256" key="2">
    <source>
        <dbReference type="SAM" id="Phobius"/>
    </source>
</evidence>
<feature type="transmembrane region" description="Helical" evidence="2">
    <location>
        <begin position="313"/>
        <end position="330"/>
    </location>
</feature>
<dbReference type="Proteomes" id="UP000297527">
    <property type="component" value="Unassembled WGS sequence"/>
</dbReference>
<feature type="transmembrane region" description="Helical" evidence="2">
    <location>
        <begin position="375"/>
        <end position="393"/>
    </location>
</feature>
<evidence type="ECO:0000313" key="3">
    <source>
        <dbReference type="EMBL" id="TGO59105.1"/>
    </source>
</evidence>
<evidence type="ECO:0000256" key="1">
    <source>
        <dbReference type="SAM" id="MobiDB-lite"/>
    </source>
</evidence>
<feature type="transmembrane region" description="Helical" evidence="2">
    <location>
        <begin position="511"/>
        <end position="529"/>
    </location>
</feature>
<dbReference type="AlphaFoldDB" id="A0A4Z1ICR6"/>
<keyword evidence="2" id="KW-1133">Transmembrane helix</keyword>
<organism evidence="3 4">
    <name type="scientific">Botryotinia convoluta</name>
    <dbReference type="NCBI Taxonomy" id="54673"/>
    <lineage>
        <taxon>Eukaryota</taxon>
        <taxon>Fungi</taxon>
        <taxon>Dikarya</taxon>
        <taxon>Ascomycota</taxon>
        <taxon>Pezizomycotina</taxon>
        <taxon>Leotiomycetes</taxon>
        <taxon>Helotiales</taxon>
        <taxon>Sclerotiniaceae</taxon>
        <taxon>Botryotinia</taxon>
    </lineage>
</organism>
<protein>
    <recommendedName>
        <fullName evidence="5">Calcineurin-like phosphoesterase domain-containing protein</fullName>
    </recommendedName>
</protein>
<keyword evidence="2" id="KW-0812">Transmembrane</keyword>
<feature type="transmembrane region" description="Helical" evidence="2">
    <location>
        <begin position="587"/>
        <end position="607"/>
    </location>
</feature>
<accession>A0A4Z1ICR6</accession>
<feature type="region of interest" description="Disordered" evidence="1">
    <location>
        <begin position="430"/>
        <end position="463"/>
    </location>
</feature>
<name>A0A4Z1ICR6_9HELO</name>
<dbReference type="SUPFAM" id="SSF56300">
    <property type="entry name" value="Metallo-dependent phosphatases"/>
    <property type="match status" value="1"/>
</dbReference>
<dbReference type="InterPro" id="IPR029052">
    <property type="entry name" value="Metallo-depent_PP-like"/>
</dbReference>
<reference evidence="3 4" key="1">
    <citation type="submission" date="2017-12" db="EMBL/GenBank/DDBJ databases">
        <title>Comparative genomics of Botrytis spp.</title>
        <authorList>
            <person name="Valero-Jimenez C.A."/>
            <person name="Tapia P."/>
            <person name="Veloso J."/>
            <person name="Silva-Moreno E."/>
            <person name="Staats M."/>
            <person name="Valdes J.H."/>
            <person name="Van Kan J.A.L."/>
        </authorList>
    </citation>
    <scope>NUCLEOTIDE SEQUENCE [LARGE SCALE GENOMIC DNA]</scope>
    <source>
        <strain evidence="3 4">MUCL11595</strain>
    </source>
</reference>
<dbReference type="EMBL" id="PQXN01000048">
    <property type="protein sequence ID" value="TGO59105.1"/>
    <property type="molecule type" value="Genomic_DNA"/>
</dbReference>
<evidence type="ECO:0000313" key="4">
    <source>
        <dbReference type="Proteomes" id="UP000297527"/>
    </source>
</evidence>
<dbReference type="OrthoDB" id="550558at2759"/>
<gene>
    <name evidence="3" type="ORF">BCON_0048g00310</name>
</gene>
<sequence>MVQPSLVNKIRSLFTKQQSAPTFQILSDLHLEVCSQYHTFAIAPAAPYLILAGDAGRLIDYVGYLAFLAKQTAQFEKVFLVLGNDEFYHLSYTSTLEQAQRLENEAVLNGKLVLCHQKRWDIELGDSQTTILGCSLWSKIDDGAREAVQTKIKDLEKIDNWSIDDHNTAHISDLTWLSNQVTTIQNQNKSRAEGEPERKILVITHHAPTIHGTSSPKNSNNPWGSAFATELLGDASMSWVDVKRGYVLPGSEAKKDEKFEETAFDPKRVFAPSWGVPGLTIGLLAAASILEQIIGMIAFLYKHHDNKSLAFENVVSSSIINIFAAFLIALDHHRNESVVPFHLESAKSCVVISYAAFVVVGVPTLTAFVVIPAPVICGFIVGHTVICAFSGFGKSTNERGPILGVQWPFEKDLDKNSPGVKPISIASLHSHKDKSDSNDDDRAASEHSTIIVPPGPKMSSTNSEPEPQILEISMGWTISSLVLNLACIIVLSRSTQQLDLTASKRDVTTMFLLLATRNMLSCHLITLAAKKNGHIGSAVEDMVSFNGWLYLMARECAAQNQKVPTGTLNWTELGVFTLLGSVLIPAAARYLGGWLVAILMLVNWLFFLKFSIRAASLGTVVENQ</sequence>
<evidence type="ECO:0008006" key="5">
    <source>
        <dbReference type="Google" id="ProtNLM"/>
    </source>
</evidence>
<keyword evidence="2" id="KW-0472">Membrane</keyword>
<feature type="transmembrane region" description="Helical" evidence="2">
    <location>
        <begin position="274"/>
        <end position="301"/>
    </location>
</feature>
<proteinExistence type="predicted"/>
<feature type="compositionally biased region" description="Basic and acidic residues" evidence="1">
    <location>
        <begin position="433"/>
        <end position="445"/>
    </location>
</feature>
<feature type="transmembrane region" description="Helical" evidence="2">
    <location>
        <begin position="350"/>
        <end position="370"/>
    </location>
</feature>
<keyword evidence="4" id="KW-1185">Reference proteome</keyword>